<organism evidence="2 3">
    <name type="scientific">Salix viminalis</name>
    <name type="common">Common osier</name>
    <name type="synonym">Basket willow</name>
    <dbReference type="NCBI Taxonomy" id="40686"/>
    <lineage>
        <taxon>Eukaryota</taxon>
        <taxon>Viridiplantae</taxon>
        <taxon>Streptophyta</taxon>
        <taxon>Embryophyta</taxon>
        <taxon>Tracheophyta</taxon>
        <taxon>Spermatophyta</taxon>
        <taxon>Magnoliopsida</taxon>
        <taxon>eudicotyledons</taxon>
        <taxon>Gunneridae</taxon>
        <taxon>Pentapetalae</taxon>
        <taxon>rosids</taxon>
        <taxon>fabids</taxon>
        <taxon>Malpighiales</taxon>
        <taxon>Salicaceae</taxon>
        <taxon>Saliceae</taxon>
        <taxon>Salix</taxon>
    </lineage>
</organism>
<dbReference type="EMBL" id="JAPFFL010000006">
    <property type="protein sequence ID" value="KAJ6719967.1"/>
    <property type="molecule type" value="Genomic_DNA"/>
</dbReference>
<name>A0A9Q0Z3H7_SALVM</name>
<accession>A0A9Q0Z3H7</accession>
<dbReference type="AlphaFoldDB" id="A0A9Q0Z3H7"/>
<gene>
    <name evidence="2" type="ORF">OIU85_023218</name>
</gene>
<feature type="region of interest" description="Disordered" evidence="1">
    <location>
        <begin position="248"/>
        <end position="276"/>
    </location>
</feature>
<sequence length="276" mass="31020">MAFSWRKAIISTKWRPDSFVRQVQNRTISVWARLQGLPFPLWNKEGLSLAASMVGKPLASDEATIKCSRLEYARVCIEVDASVPLINHFQVVSHLSEDPITVDVSYEWKPSRCAKCLVFGHACKDQDGQVENKGKRDEVAHPPSLEEPIEQAVVKEPREQVQSKAQELVTVDDESSDKERPQTVDVPLTHKSKDMGKEEEMATEASENSVQLVKNLKGKQQMVHDQCMENKMDSLAVWSVGEWRLGKGIFSGSTGGKPREQSQMDQTPLHQKPKKA</sequence>
<dbReference type="OrthoDB" id="1939300at2759"/>
<keyword evidence="3" id="KW-1185">Reference proteome</keyword>
<evidence type="ECO:0000313" key="2">
    <source>
        <dbReference type="EMBL" id="KAJ6719967.1"/>
    </source>
</evidence>
<feature type="region of interest" description="Disordered" evidence="1">
    <location>
        <begin position="127"/>
        <end position="148"/>
    </location>
</feature>
<dbReference type="InterPro" id="IPR040256">
    <property type="entry name" value="At4g02000-like"/>
</dbReference>
<evidence type="ECO:0000256" key="1">
    <source>
        <dbReference type="SAM" id="MobiDB-lite"/>
    </source>
</evidence>
<feature type="region of interest" description="Disordered" evidence="1">
    <location>
        <begin position="167"/>
        <end position="208"/>
    </location>
</feature>
<dbReference type="PANTHER" id="PTHR31286:SF99">
    <property type="entry name" value="DUF4283 DOMAIN-CONTAINING PROTEIN"/>
    <property type="match status" value="1"/>
</dbReference>
<protein>
    <submittedName>
        <fullName evidence="2">ZINC KNUCKLE CX2CX4HX4C-RELATED</fullName>
    </submittedName>
</protein>
<feature type="compositionally biased region" description="Basic and acidic residues" evidence="1">
    <location>
        <begin position="127"/>
        <end position="140"/>
    </location>
</feature>
<reference evidence="2" key="1">
    <citation type="submission" date="2022-11" db="EMBL/GenBank/DDBJ databases">
        <authorList>
            <person name="Hyden B.L."/>
            <person name="Feng K."/>
            <person name="Yates T."/>
            <person name="Jawdy S."/>
            <person name="Smart L.B."/>
            <person name="Muchero W."/>
        </authorList>
    </citation>
    <scope>NUCLEOTIDE SEQUENCE</scope>
    <source>
        <tissue evidence="2">Shoot tip</tissue>
    </source>
</reference>
<feature type="compositionally biased region" description="Basic and acidic residues" evidence="1">
    <location>
        <begin position="191"/>
        <end position="200"/>
    </location>
</feature>
<reference evidence="2" key="2">
    <citation type="journal article" date="2023" name="Int. J. Mol. Sci.">
        <title>De Novo Assembly and Annotation of 11 Diverse Shrub Willow (Salix) Genomes Reveals Novel Gene Organization in Sex-Linked Regions.</title>
        <authorList>
            <person name="Hyden B."/>
            <person name="Feng K."/>
            <person name="Yates T.B."/>
            <person name="Jawdy S."/>
            <person name="Cereghino C."/>
            <person name="Smart L.B."/>
            <person name="Muchero W."/>
        </authorList>
    </citation>
    <scope>NUCLEOTIDE SEQUENCE [LARGE SCALE GENOMIC DNA]</scope>
    <source>
        <tissue evidence="2">Shoot tip</tissue>
    </source>
</reference>
<evidence type="ECO:0000313" key="3">
    <source>
        <dbReference type="Proteomes" id="UP001151529"/>
    </source>
</evidence>
<dbReference type="PANTHER" id="PTHR31286">
    <property type="entry name" value="GLYCINE-RICH CELL WALL STRUCTURAL PROTEIN 1.8-LIKE"/>
    <property type="match status" value="1"/>
</dbReference>
<proteinExistence type="predicted"/>
<dbReference type="Proteomes" id="UP001151529">
    <property type="component" value="Chromosome 10"/>
</dbReference>
<comment type="caution">
    <text evidence="2">The sequence shown here is derived from an EMBL/GenBank/DDBJ whole genome shotgun (WGS) entry which is preliminary data.</text>
</comment>